<accession>A0A4S8K3J6</accession>
<organism evidence="1 2">
    <name type="scientific">Musa balbisiana</name>
    <name type="common">Banana</name>
    <dbReference type="NCBI Taxonomy" id="52838"/>
    <lineage>
        <taxon>Eukaryota</taxon>
        <taxon>Viridiplantae</taxon>
        <taxon>Streptophyta</taxon>
        <taxon>Embryophyta</taxon>
        <taxon>Tracheophyta</taxon>
        <taxon>Spermatophyta</taxon>
        <taxon>Magnoliopsida</taxon>
        <taxon>Liliopsida</taxon>
        <taxon>Zingiberales</taxon>
        <taxon>Musaceae</taxon>
        <taxon>Musa</taxon>
    </lineage>
</organism>
<dbReference type="PANTHER" id="PTHR35097">
    <property type="entry name" value="GDSL ESTERASE/LIPASE"/>
    <property type="match status" value="1"/>
</dbReference>
<name>A0A4S8K3J6_MUSBA</name>
<proteinExistence type="predicted"/>
<sequence length="428" mass="46761">MEPLSFVANKIKRFAKAVFTRRLDSLRQNPVIYCFSFDFGWFPVIASNKYSRSLDRCMVEIVKSLQQEAHSELVKLMERQDKVDHLLAFKLGKNKPFHEVSIQMKGIINVIGFLLFGENDFRQSCGVLHGAGIKTGIHSRLMFEKVVGQKNDLVAEFVTSREHPLSLERLMYSAHIHKFSSATIALGAECNDFTISPSSMQEQCLNGFIPSGPPLFNQNHGCAAGIVLKGSKIAGSLAELVSGIGMQRDGTGQSSCLTTFGQVSYQLFERVKVNLSGALQKPASGFIKLGTLTIPLSNFKQQTGAEASHVIAVTETADGFLANSAAGSIAIMLDSEVDGNNKLGFWLEVQTSSPGSLKWGVSLSDTPSGELGWGLKLRGMSKEQLTLQMEGFLMFCLGGNFVLQPGLVYVMEGRTRTPALICQSSWSL</sequence>
<dbReference type="PANTHER" id="PTHR35097:SF1">
    <property type="entry name" value="GDSL ESTERASE_LIPASE"/>
    <property type="match status" value="1"/>
</dbReference>
<comment type="caution">
    <text evidence="1">The sequence shown here is derived from an EMBL/GenBank/DDBJ whole genome shotgun (WGS) entry which is preliminary data.</text>
</comment>
<dbReference type="Proteomes" id="UP000317650">
    <property type="component" value="Chromosome 8"/>
</dbReference>
<dbReference type="STRING" id="52838.A0A4S8K3J6"/>
<gene>
    <name evidence="1" type="ORF">C4D60_Mb08t13770</name>
</gene>
<reference evidence="1 2" key="1">
    <citation type="journal article" date="2019" name="Nat. Plants">
        <title>Genome sequencing of Musa balbisiana reveals subgenome evolution and function divergence in polyploid bananas.</title>
        <authorList>
            <person name="Yao X."/>
        </authorList>
    </citation>
    <scope>NUCLEOTIDE SEQUENCE [LARGE SCALE GENOMIC DNA]</scope>
    <source>
        <strain evidence="2">cv. DH-PKW</strain>
        <tissue evidence="1">Leaves</tissue>
    </source>
</reference>
<dbReference type="AlphaFoldDB" id="A0A4S8K3J6"/>
<evidence type="ECO:0000313" key="1">
    <source>
        <dbReference type="EMBL" id="THU69377.1"/>
    </source>
</evidence>
<keyword evidence="2" id="KW-1185">Reference proteome</keyword>
<evidence type="ECO:0000313" key="2">
    <source>
        <dbReference type="Proteomes" id="UP000317650"/>
    </source>
</evidence>
<protein>
    <submittedName>
        <fullName evidence="1">Uncharacterized protein</fullName>
    </submittedName>
</protein>
<dbReference type="EMBL" id="PYDT01000002">
    <property type="protein sequence ID" value="THU69377.1"/>
    <property type="molecule type" value="Genomic_DNA"/>
</dbReference>